<dbReference type="InParanoid" id="A8PQY4"/>
<feature type="transmembrane region" description="Helical" evidence="1">
    <location>
        <begin position="209"/>
        <end position="232"/>
    </location>
</feature>
<gene>
    <name evidence="2" type="ORF">MGL_0540</name>
</gene>
<dbReference type="OMA" id="PREWSIA"/>
<feature type="transmembrane region" description="Helical" evidence="1">
    <location>
        <begin position="72"/>
        <end position="91"/>
    </location>
</feature>
<dbReference type="VEuPathDB" id="FungiDB:MGL_0540"/>
<evidence type="ECO:0000256" key="1">
    <source>
        <dbReference type="SAM" id="Phobius"/>
    </source>
</evidence>
<dbReference type="OrthoDB" id="3357304at2759"/>
<accession>A8PQY4</accession>
<keyword evidence="1" id="KW-0812">Transmembrane</keyword>
<dbReference type="Proteomes" id="UP000008837">
    <property type="component" value="Unassembled WGS sequence"/>
</dbReference>
<comment type="caution">
    <text evidence="2">The sequence shown here is derived from an EMBL/GenBank/DDBJ whole genome shotgun (WGS) entry which is preliminary data.</text>
</comment>
<dbReference type="GeneID" id="5857071"/>
<reference evidence="2 3" key="1">
    <citation type="journal article" date="2007" name="Proc. Natl. Acad. Sci. U.S.A.">
        <title>Dandruff-associated Malassezia genomes reveal convergent and divergent virulence traits shared with plant and human fungal pathogens.</title>
        <authorList>
            <person name="Xu J."/>
            <person name="Saunders C.W."/>
            <person name="Hu P."/>
            <person name="Grant R.A."/>
            <person name="Boekhout T."/>
            <person name="Kuramae E.E."/>
            <person name="Kronstad J.W."/>
            <person name="Deangelis Y.M."/>
            <person name="Reeder N.L."/>
            <person name="Johnstone K.R."/>
            <person name="Leland M."/>
            <person name="Fieno A.M."/>
            <person name="Begley W.M."/>
            <person name="Sun Y."/>
            <person name="Lacey M.P."/>
            <person name="Chaudhary T."/>
            <person name="Keough T."/>
            <person name="Chu L."/>
            <person name="Sears R."/>
            <person name="Yuan B."/>
            <person name="Dawson T.L.Jr."/>
        </authorList>
    </citation>
    <scope>NUCLEOTIDE SEQUENCE [LARGE SCALE GENOMIC DNA]</scope>
    <source>
        <strain evidence="3">ATCC MYA-4612 / CBS 7966</strain>
    </source>
</reference>
<organism evidence="2 3">
    <name type="scientific">Malassezia globosa (strain ATCC MYA-4612 / CBS 7966)</name>
    <name type="common">Dandruff-associated fungus</name>
    <dbReference type="NCBI Taxonomy" id="425265"/>
    <lineage>
        <taxon>Eukaryota</taxon>
        <taxon>Fungi</taxon>
        <taxon>Dikarya</taxon>
        <taxon>Basidiomycota</taxon>
        <taxon>Ustilaginomycotina</taxon>
        <taxon>Malasseziomycetes</taxon>
        <taxon>Malasseziales</taxon>
        <taxon>Malasseziaceae</taxon>
        <taxon>Malassezia</taxon>
    </lineage>
</organism>
<name>A8PQY4_MALGO</name>
<dbReference type="AlphaFoldDB" id="A8PQY4"/>
<evidence type="ECO:0000313" key="2">
    <source>
        <dbReference type="EMBL" id="EDP45551.1"/>
    </source>
</evidence>
<keyword evidence="1" id="KW-0472">Membrane</keyword>
<protein>
    <submittedName>
        <fullName evidence="2">Uncharacterized protein</fullName>
    </submittedName>
</protein>
<dbReference type="EMBL" id="AAYY01000001">
    <property type="protein sequence ID" value="EDP45551.1"/>
    <property type="molecule type" value="Genomic_DNA"/>
</dbReference>
<keyword evidence="1" id="KW-1133">Transmembrane helix</keyword>
<dbReference type="RefSeq" id="XP_001732765.1">
    <property type="nucleotide sequence ID" value="XM_001732713.1"/>
</dbReference>
<proteinExistence type="predicted"/>
<dbReference type="KEGG" id="mgl:MGL_0540"/>
<feature type="transmembrane region" description="Helical" evidence="1">
    <location>
        <begin position="152"/>
        <end position="171"/>
    </location>
</feature>
<feature type="transmembrane region" description="Helical" evidence="1">
    <location>
        <begin position="21"/>
        <end position="39"/>
    </location>
</feature>
<feature type="transmembrane region" description="Helical" evidence="1">
    <location>
        <begin position="111"/>
        <end position="132"/>
    </location>
</feature>
<evidence type="ECO:0000313" key="3">
    <source>
        <dbReference type="Proteomes" id="UP000008837"/>
    </source>
</evidence>
<keyword evidence="3" id="KW-1185">Reference proteome</keyword>
<sequence>MLALVFHQCFTAGYHYPLNRLNFVLQILSSILLVIYQAVTLGVNLSELSQFSKNWPFMFPYIAYRLPRRDTWTLAQVVFFIILESLMALLAHANYIQFLMLIFPSKLERSLIFWMLGPMALVQAGMFFADFAKFNDFKTIDLADALVNICDASLALLYTSGLLIWGGFVNWRRAWRTDGSTAAFGIAVLVVAVCKTVVSFVHIAYDRAYWIRLLSATFTNWQCWLGVLVVGVGGHGDWRV</sequence>
<feature type="transmembrane region" description="Helical" evidence="1">
    <location>
        <begin position="183"/>
        <end position="203"/>
    </location>
</feature>
<dbReference type="STRING" id="425265.A8PQY4"/>